<evidence type="ECO:0000313" key="3">
    <source>
        <dbReference type="Proteomes" id="UP000016935"/>
    </source>
</evidence>
<dbReference type="RefSeq" id="XP_008022252.1">
    <property type="nucleotide sequence ID" value="XM_008024061.1"/>
</dbReference>
<dbReference type="HOGENOM" id="CLU_2905599_0_0_1"/>
<evidence type="ECO:0000313" key="2">
    <source>
        <dbReference type="EMBL" id="EOA90395.1"/>
    </source>
</evidence>
<reference evidence="2 3" key="1">
    <citation type="journal article" date="2012" name="PLoS Pathog.">
        <title>Diverse lifestyles and strategies of plant pathogenesis encoded in the genomes of eighteen Dothideomycetes fungi.</title>
        <authorList>
            <person name="Ohm R.A."/>
            <person name="Feau N."/>
            <person name="Henrissat B."/>
            <person name="Schoch C.L."/>
            <person name="Horwitz B.A."/>
            <person name="Barry K.W."/>
            <person name="Condon B.J."/>
            <person name="Copeland A.C."/>
            <person name="Dhillon B."/>
            <person name="Glaser F."/>
            <person name="Hesse C.N."/>
            <person name="Kosti I."/>
            <person name="LaButti K."/>
            <person name="Lindquist E.A."/>
            <person name="Lucas S."/>
            <person name="Salamov A.A."/>
            <person name="Bradshaw R.E."/>
            <person name="Ciuffetti L."/>
            <person name="Hamelin R.C."/>
            <person name="Kema G.H.J."/>
            <person name="Lawrence C."/>
            <person name="Scott J.A."/>
            <person name="Spatafora J.W."/>
            <person name="Turgeon B.G."/>
            <person name="de Wit P.J.G.M."/>
            <person name="Zhong S."/>
            <person name="Goodwin S.B."/>
            <person name="Grigoriev I.V."/>
        </authorList>
    </citation>
    <scope>NUCLEOTIDE SEQUENCE [LARGE SCALE GENOMIC DNA]</scope>
    <source>
        <strain evidence="3">28A</strain>
    </source>
</reference>
<evidence type="ECO:0000256" key="1">
    <source>
        <dbReference type="SAM" id="MobiDB-lite"/>
    </source>
</evidence>
<organism evidence="2 3">
    <name type="scientific">Exserohilum turcicum (strain 28A)</name>
    <name type="common">Northern leaf blight fungus</name>
    <name type="synonym">Setosphaeria turcica</name>
    <dbReference type="NCBI Taxonomy" id="671987"/>
    <lineage>
        <taxon>Eukaryota</taxon>
        <taxon>Fungi</taxon>
        <taxon>Dikarya</taxon>
        <taxon>Ascomycota</taxon>
        <taxon>Pezizomycotina</taxon>
        <taxon>Dothideomycetes</taxon>
        <taxon>Pleosporomycetidae</taxon>
        <taxon>Pleosporales</taxon>
        <taxon>Pleosporineae</taxon>
        <taxon>Pleosporaceae</taxon>
        <taxon>Exserohilum</taxon>
    </lineage>
</organism>
<gene>
    <name evidence="2" type="ORF">SETTUDRAFT_167267</name>
</gene>
<dbReference type="EMBL" id="KB908493">
    <property type="protein sequence ID" value="EOA90395.1"/>
    <property type="molecule type" value="Genomic_DNA"/>
</dbReference>
<reference evidence="2 3" key="2">
    <citation type="journal article" date="2013" name="PLoS Genet.">
        <title>Comparative genome structure, secondary metabolite, and effector coding capacity across Cochliobolus pathogens.</title>
        <authorList>
            <person name="Condon B.J."/>
            <person name="Leng Y."/>
            <person name="Wu D."/>
            <person name="Bushley K.E."/>
            <person name="Ohm R.A."/>
            <person name="Otillar R."/>
            <person name="Martin J."/>
            <person name="Schackwitz W."/>
            <person name="Grimwood J."/>
            <person name="MohdZainudin N."/>
            <person name="Xue C."/>
            <person name="Wang R."/>
            <person name="Manning V.A."/>
            <person name="Dhillon B."/>
            <person name="Tu Z.J."/>
            <person name="Steffenson B.J."/>
            <person name="Salamov A."/>
            <person name="Sun H."/>
            <person name="Lowry S."/>
            <person name="LaButti K."/>
            <person name="Han J."/>
            <person name="Copeland A."/>
            <person name="Lindquist E."/>
            <person name="Barry K."/>
            <person name="Schmutz J."/>
            <person name="Baker S.E."/>
            <person name="Ciuffetti L.M."/>
            <person name="Grigoriev I.V."/>
            <person name="Zhong S."/>
            <person name="Turgeon B.G."/>
        </authorList>
    </citation>
    <scope>NUCLEOTIDE SEQUENCE [LARGE SCALE GENOMIC DNA]</scope>
    <source>
        <strain evidence="3">28A</strain>
    </source>
</reference>
<name>R0J056_EXST2</name>
<sequence>MTKPCGLHQDSVYVCQAEAEAEQDRRVSRAYQTTNGTRHCSRERVEQKKRRRMAMAREGRQP</sequence>
<dbReference type="AlphaFoldDB" id="R0J056"/>
<proteinExistence type="predicted"/>
<keyword evidence="3" id="KW-1185">Reference proteome</keyword>
<dbReference type="Proteomes" id="UP000016935">
    <property type="component" value="Unassembled WGS sequence"/>
</dbReference>
<feature type="region of interest" description="Disordered" evidence="1">
    <location>
        <begin position="26"/>
        <end position="62"/>
    </location>
</feature>
<dbReference type="GeneID" id="19400105"/>
<accession>R0J056</accession>
<protein>
    <submittedName>
        <fullName evidence="2">Uncharacterized protein</fullName>
    </submittedName>
</protein>